<name>A0AAE3H0T1_9BACT</name>
<protein>
    <submittedName>
        <fullName evidence="2">DUF420 domain-containing protein</fullName>
    </submittedName>
</protein>
<dbReference type="Proteomes" id="UP001204144">
    <property type="component" value="Unassembled WGS sequence"/>
</dbReference>
<sequence length="176" mass="19775">MKVEKKGLFSSINVISVVIPVVVAILLGIRTKLDLGSWTQNLPFVNAIINSTTAVLLILGLVLIKNRNISAHKLVMSAAFGLGGSFLVFYVIYHISNPSTPYGGQGLIRYFYYFNLITHIGASLVVLPFVLRAYYYGWNRMDDKHRKVVKIAYPIWLYVSVTGVLAYIMISPYYSF</sequence>
<keyword evidence="1" id="KW-1133">Transmembrane helix</keyword>
<keyword evidence="3" id="KW-1185">Reference proteome</keyword>
<dbReference type="EMBL" id="RJUF01000004">
    <property type="protein sequence ID" value="MCP9761941.1"/>
    <property type="molecule type" value="Genomic_DNA"/>
</dbReference>
<dbReference type="PANTHER" id="PTHR37692:SF1">
    <property type="entry name" value="DUF420 DOMAIN-CONTAINING PROTEIN"/>
    <property type="match status" value="1"/>
</dbReference>
<dbReference type="AlphaFoldDB" id="A0AAE3H0T1"/>
<evidence type="ECO:0000313" key="2">
    <source>
        <dbReference type="EMBL" id="MCP9761941.1"/>
    </source>
</evidence>
<gene>
    <name evidence="2" type="ORF">EGI31_03165</name>
</gene>
<reference evidence="2 3" key="1">
    <citation type="submission" date="2018-11" db="EMBL/GenBank/DDBJ databases">
        <title>Novel bacteria species description.</title>
        <authorList>
            <person name="Han J.-H."/>
        </authorList>
    </citation>
    <scope>NUCLEOTIDE SEQUENCE [LARGE SCALE GENOMIC DNA]</scope>
    <source>
        <strain evidence="2 3">KCTC23259</strain>
    </source>
</reference>
<feature type="transmembrane region" description="Helical" evidence="1">
    <location>
        <begin position="74"/>
        <end position="93"/>
    </location>
</feature>
<evidence type="ECO:0000313" key="3">
    <source>
        <dbReference type="Proteomes" id="UP001204144"/>
    </source>
</evidence>
<proteinExistence type="predicted"/>
<feature type="transmembrane region" description="Helical" evidence="1">
    <location>
        <begin position="41"/>
        <end position="62"/>
    </location>
</feature>
<keyword evidence="1" id="KW-0472">Membrane</keyword>
<dbReference type="PANTHER" id="PTHR37692">
    <property type="entry name" value="HYPOTHETICAL MEMBRANE SPANNING PROTEIN"/>
    <property type="match status" value="1"/>
</dbReference>
<evidence type="ECO:0000256" key="1">
    <source>
        <dbReference type="SAM" id="Phobius"/>
    </source>
</evidence>
<comment type="caution">
    <text evidence="2">The sequence shown here is derived from an EMBL/GenBank/DDBJ whole genome shotgun (WGS) entry which is preliminary data.</text>
</comment>
<accession>A0AAE3H0T1</accession>
<dbReference type="InterPro" id="IPR007352">
    <property type="entry name" value="DUF420"/>
</dbReference>
<feature type="transmembrane region" description="Helical" evidence="1">
    <location>
        <begin position="7"/>
        <end position="29"/>
    </location>
</feature>
<feature type="transmembrane region" description="Helical" evidence="1">
    <location>
        <begin position="113"/>
        <end position="135"/>
    </location>
</feature>
<organism evidence="2 3">
    <name type="scientific">Lacihabitans soyangensis</name>
    <dbReference type="NCBI Taxonomy" id="869394"/>
    <lineage>
        <taxon>Bacteria</taxon>
        <taxon>Pseudomonadati</taxon>
        <taxon>Bacteroidota</taxon>
        <taxon>Cytophagia</taxon>
        <taxon>Cytophagales</taxon>
        <taxon>Leadbetterellaceae</taxon>
        <taxon>Lacihabitans</taxon>
    </lineage>
</organism>
<dbReference type="Pfam" id="PF04238">
    <property type="entry name" value="DUF420"/>
    <property type="match status" value="1"/>
</dbReference>
<keyword evidence="1" id="KW-0812">Transmembrane</keyword>
<feature type="transmembrane region" description="Helical" evidence="1">
    <location>
        <begin position="155"/>
        <end position="174"/>
    </location>
</feature>